<sequence>MSDASDAEIALFRDRFNENISSGLKTPTRTKSGCHEDDIESPEPTYALFSQGMSSAFTSTPISRRSPKQATQDRVQNSKIWQFEPEKKKKKTKVVFKSLKERRKTKFDSFSLYIHRVHKYVNPTLKISEKAMNNMESFIHDMFERIAKNAEGLKNKAGKKTITAADIKTATTLALPNEIAKYANEFARQRLKQYDDYGLTK</sequence>
<dbReference type="PANTHER" id="PTHR23428">
    <property type="entry name" value="HISTONE H2B"/>
    <property type="match status" value="1"/>
</dbReference>
<reference evidence="4" key="1">
    <citation type="journal article" date="2013" name="Genetics">
        <title>The draft genome and transcriptome of Panagrellus redivivus are shaped by the harsh demands of a free-living lifestyle.</title>
        <authorList>
            <person name="Srinivasan J."/>
            <person name="Dillman A.R."/>
            <person name="Macchietto M.G."/>
            <person name="Heikkinen L."/>
            <person name="Lakso M."/>
            <person name="Fracchia K.M."/>
            <person name="Antoshechkin I."/>
            <person name="Mortazavi A."/>
            <person name="Wong G."/>
            <person name="Sternberg P.W."/>
        </authorList>
    </citation>
    <scope>NUCLEOTIDE SEQUENCE [LARGE SCALE GENOMIC DNA]</scope>
    <source>
        <strain evidence="4">MT8872</strain>
    </source>
</reference>
<dbReference type="Pfam" id="PF00125">
    <property type="entry name" value="Histone"/>
    <property type="match status" value="1"/>
</dbReference>
<feature type="region of interest" description="Disordered" evidence="2">
    <location>
        <begin position="21"/>
        <end position="41"/>
    </location>
</feature>
<accession>A0A7E4VJK4</accession>
<dbReference type="InterPro" id="IPR009072">
    <property type="entry name" value="Histone-fold"/>
</dbReference>
<dbReference type="SMART" id="SM00427">
    <property type="entry name" value="H2B"/>
    <property type="match status" value="1"/>
</dbReference>
<dbReference type="AlphaFoldDB" id="A0A7E4VJK4"/>
<feature type="compositionally biased region" description="Polar residues" evidence="2">
    <location>
        <begin position="21"/>
        <end position="31"/>
    </location>
</feature>
<evidence type="ECO:0000259" key="3">
    <source>
        <dbReference type="Pfam" id="PF00125"/>
    </source>
</evidence>
<evidence type="ECO:0000313" key="5">
    <source>
        <dbReference type="WBParaSite" id="Pan_g21297.t1"/>
    </source>
</evidence>
<proteinExistence type="inferred from homology"/>
<dbReference type="GO" id="GO:0003677">
    <property type="term" value="F:DNA binding"/>
    <property type="evidence" value="ECO:0007669"/>
    <property type="project" value="InterPro"/>
</dbReference>
<dbReference type="InterPro" id="IPR000558">
    <property type="entry name" value="Histone_H2B"/>
</dbReference>
<dbReference type="CDD" id="cd22910">
    <property type="entry name" value="HFD_H2B"/>
    <property type="match status" value="1"/>
</dbReference>
<organism evidence="4 5">
    <name type="scientific">Panagrellus redivivus</name>
    <name type="common">Microworm</name>
    <dbReference type="NCBI Taxonomy" id="6233"/>
    <lineage>
        <taxon>Eukaryota</taxon>
        <taxon>Metazoa</taxon>
        <taxon>Ecdysozoa</taxon>
        <taxon>Nematoda</taxon>
        <taxon>Chromadorea</taxon>
        <taxon>Rhabditida</taxon>
        <taxon>Tylenchina</taxon>
        <taxon>Panagrolaimomorpha</taxon>
        <taxon>Panagrolaimoidea</taxon>
        <taxon>Panagrolaimidae</taxon>
        <taxon>Panagrellus</taxon>
    </lineage>
</organism>
<evidence type="ECO:0000313" key="4">
    <source>
        <dbReference type="Proteomes" id="UP000492821"/>
    </source>
</evidence>
<evidence type="ECO:0000256" key="2">
    <source>
        <dbReference type="SAM" id="MobiDB-lite"/>
    </source>
</evidence>
<dbReference type="WBParaSite" id="Pan_g21297.t1">
    <property type="protein sequence ID" value="Pan_g21297.t1"/>
    <property type="gene ID" value="Pan_g21297"/>
</dbReference>
<feature type="domain" description="Core Histone H2A/H2B/H3" evidence="3">
    <location>
        <begin position="99"/>
        <end position="171"/>
    </location>
</feature>
<dbReference type="GO" id="GO:0030527">
    <property type="term" value="F:structural constituent of chromatin"/>
    <property type="evidence" value="ECO:0007669"/>
    <property type="project" value="InterPro"/>
</dbReference>
<reference evidence="5" key="2">
    <citation type="submission" date="2020-10" db="UniProtKB">
        <authorList>
            <consortium name="WormBaseParasite"/>
        </authorList>
    </citation>
    <scope>IDENTIFICATION</scope>
</reference>
<name>A0A7E4VJK4_PANRE</name>
<dbReference type="Gene3D" id="1.10.20.10">
    <property type="entry name" value="Histone, subunit A"/>
    <property type="match status" value="1"/>
</dbReference>
<dbReference type="GO" id="GO:0046982">
    <property type="term" value="F:protein heterodimerization activity"/>
    <property type="evidence" value="ECO:0007669"/>
    <property type="project" value="InterPro"/>
</dbReference>
<dbReference type="Proteomes" id="UP000492821">
    <property type="component" value="Unassembled WGS sequence"/>
</dbReference>
<evidence type="ECO:0000256" key="1">
    <source>
        <dbReference type="ARBA" id="ARBA00006846"/>
    </source>
</evidence>
<keyword evidence="4" id="KW-1185">Reference proteome</keyword>
<dbReference type="InterPro" id="IPR007125">
    <property type="entry name" value="H2A/H2B/H3"/>
</dbReference>
<dbReference type="GO" id="GO:0000786">
    <property type="term" value="C:nucleosome"/>
    <property type="evidence" value="ECO:0007669"/>
    <property type="project" value="InterPro"/>
</dbReference>
<protein>
    <submittedName>
        <fullName evidence="5">Histone domain-containing protein</fullName>
    </submittedName>
</protein>
<dbReference type="PRINTS" id="PR00621">
    <property type="entry name" value="HISTONEH2B"/>
</dbReference>
<dbReference type="SUPFAM" id="SSF47113">
    <property type="entry name" value="Histone-fold"/>
    <property type="match status" value="1"/>
</dbReference>
<comment type="similarity">
    <text evidence="1">Belongs to the histone H2B family.</text>
</comment>